<organism evidence="2 3">
    <name type="scientific">Flavobacterium paronense</name>
    <dbReference type="NCBI Taxonomy" id="1392775"/>
    <lineage>
        <taxon>Bacteria</taxon>
        <taxon>Pseudomonadati</taxon>
        <taxon>Bacteroidota</taxon>
        <taxon>Flavobacteriia</taxon>
        <taxon>Flavobacteriales</taxon>
        <taxon>Flavobacteriaceae</taxon>
        <taxon>Flavobacterium</taxon>
    </lineage>
</organism>
<evidence type="ECO:0000313" key="2">
    <source>
        <dbReference type="EMBL" id="MFB9089427.1"/>
    </source>
</evidence>
<evidence type="ECO:0008006" key="4">
    <source>
        <dbReference type="Google" id="ProtNLM"/>
    </source>
</evidence>
<feature type="chain" id="PRO_5045651302" description="YD repeat-containing protein" evidence="1">
    <location>
        <begin position="20"/>
        <end position="240"/>
    </location>
</feature>
<dbReference type="Proteomes" id="UP001589576">
    <property type="component" value="Unassembled WGS sequence"/>
</dbReference>
<feature type="signal peptide" evidence="1">
    <location>
        <begin position="1"/>
        <end position="19"/>
    </location>
</feature>
<reference evidence="2 3" key="1">
    <citation type="submission" date="2024-09" db="EMBL/GenBank/DDBJ databases">
        <authorList>
            <person name="Sun Q."/>
            <person name="Mori K."/>
        </authorList>
    </citation>
    <scope>NUCLEOTIDE SEQUENCE [LARGE SCALE GENOMIC DNA]</scope>
    <source>
        <strain evidence="2 3">CECT 8460</strain>
    </source>
</reference>
<keyword evidence="1" id="KW-0732">Signal</keyword>
<gene>
    <name evidence="2" type="ORF">ACFFUU_07440</name>
</gene>
<proteinExistence type="predicted"/>
<evidence type="ECO:0000256" key="1">
    <source>
        <dbReference type="SAM" id="SignalP"/>
    </source>
</evidence>
<protein>
    <recommendedName>
        <fullName evidence="4">YD repeat-containing protein</fullName>
    </recommendedName>
</protein>
<evidence type="ECO:0000313" key="3">
    <source>
        <dbReference type="Proteomes" id="UP001589576"/>
    </source>
</evidence>
<name>A0ABV5GE66_9FLAO</name>
<sequence length="240" mass="26788">MKKLALLSLLFVVLQSCSSGDSTTTPPDEILVKKIVDTDPAGVFTTNYTYNGKKIVEAVLSTTNYIRRGVYTYTGDVITKIEYFDIDNTLTGSNVYNFNTDNRLESTVKLNYSNGTGTREVYTYTPDGNYSTIVYSGDLTTQNTVVSHNSITMSNGSISSRIEDTGTVIKTNTYVYDTKNSPFKNVIGFEQQSHNQILWNYSENGGAVSTTEQHYTYNANDFPVSHYAGTNTSSILRYYY</sequence>
<keyword evidence="3" id="KW-1185">Reference proteome</keyword>
<dbReference type="RefSeq" id="WP_290286419.1">
    <property type="nucleotide sequence ID" value="NZ_JAUFQN010000019.1"/>
</dbReference>
<accession>A0ABV5GE66</accession>
<dbReference type="PROSITE" id="PS51257">
    <property type="entry name" value="PROKAR_LIPOPROTEIN"/>
    <property type="match status" value="1"/>
</dbReference>
<comment type="caution">
    <text evidence="2">The sequence shown here is derived from an EMBL/GenBank/DDBJ whole genome shotgun (WGS) entry which is preliminary data.</text>
</comment>
<dbReference type="EMBL" id="JBHMFB010000016">
    <property type="protein sequence ID" value="MFB9089427.1"/>
    <property type="molecule type" value="Genomic_DNA"/>
</dbReference>